<comment type="caution">
    <text evidence="2">The sequence shown here is derived from an EMBL/GenBank/DDBJ whole genome shotgun (WGS) entry which is preliminary data.</text>
</comment>
<dbReference type="EMBL" id="BJYZ01000015">
    <property type="protein sequence ID" value="GEO39383.1"/>
    <property type="molecule type" value="Genomic_DNA"/>
</dbReference>
<evidence type="ECO:0000313" key="2">
    <source>
        <dbReference type="EMBL" id="GEO39383.1"/>
    </source>
</evidence>
<sequence length="103" mass="10909">MHAALRIDPGGRYGMKPEQQARTGGLRRCGLVMARGLPGLGGRAGRLARGLVSGHDVGTVAYDDLRCQRSYRISLDVDNAAEIPIVRISVPGDRGGLEGWPSG</sequence>
<dbReference type="Proteomes" id="UP000321523">
    <property type="component" value="Unassembled WGS sequence"/>
</dbReference>
<protein>
    <submittedName>
        <fullName evidence="2">Uncharacterized protein</fullName>
    </submittedName>
</protein>
<organism evidence="2 3">
    <name type="scientific">Skermanella aerolata</name>
    <dbReference type="NCBI Taxonomy" id="393310"/>
    <lineage>
        <taxon>Bacteria</taxon>
        <taxon>Pseudomonadati</taxon>
        <taxon>Pseudomonadota</taxon>
        <taxon>Alphaproteobacteria</taxon>
        <taxon>Rhodospirillales</taxon>
        <taxon>Azospirillaceae</taxon>
        <taxon>Skermanella</taxon>
    </lineage>
</organism>
<evidence type="ECO:0000256" key="1">
    <source>
        <dbReference type="SAM" id="MobiDB-lite"/>
    </source>
</evidence>
<proteinExistence type="predicted"/>
<name>A0A512DSC7_9PROT</name>
<accession>A0A512DSC7</accession>
<gene>
    <name evidence="2" type="ORF">SAE02_35310</name>
</gene>
<keyword evidence="3" id="KW-1185">Reference proteome</keyword>
<feature type="region of interest" description="Disordered" evidence="1">
    <location>
        <begin position="1"/>
        <end position="21"/>
    </location>
</feature>
<dbReference type="AlphaFoldDB" id="A0A512DSC7"/>
<reference evidence="2 3" key="1">
    <citation type="submission" date="2019-07" db="EMBL/GenBank/DDBJ databases">
        <title>Whole genome shotgun sequence of Skermanella aerolata NBRC 106429.</title>
        <authorList>
            <person name="Hosoyama A."/>
            <person name="Uohara A."/>
            <person name="Ohji S."/>
            <person name="Ichikawa N."/>
        </authorList>
    </citation>
    <scope>NUCLEOTIDE SEQUENCE [LARGE SCALE GENOMIC DNA]</scope>
    <source>
        <strain evidence="2 3">NBRC 106429</strain>
    </source>
</reference>
<evidence type="ECO:0000313" key="3">
    <source>
        <dbReference type="Proteomes" id="UP000321523"/>
    </source>
</evidence>